<gene>
    <name evidence="10" type="ORF">NE686_20820</name>
</gene>
<dbReference type="CDD" id="cd00383">
    <property type="entry name" value="trans_reg_C"/>
    <property type="match status" value="1"/>
</dbReference>
<dbReference type="SMART" id="SM00862">
    <property type="entry name" value="Trans_reg_C"/>
    <property type="match status" value="1"/>
</dbReference>
<feature type="DNA-binding region" description="OmpR/PhoB-type" evidence="7">
    <location>
        <begin position="124"/>
        <end position="221"/>
    </location>
</feature>
<dbReference type="Gene3D" id="1.10.10.10">
    <property type="entry name" value="Winged helix-like DNA-binding domain superfamily/Winged helix DNA-binding domain"/>
    <property type="match status" value="1"/>
</dbReference>
<name>A0ABT1SGC3_9FIRM</name>
<evidence type="ECO:0000256" key="1">
    <source>
        <dbReference type="ARBA" id="ARBA00022553"/>
    </source>
</evidence>
<feature type="domain" description="OmpR/PhoB-type" evidence="9">
    <location>
        <begin position="124"/>
        <end position="221"/>
    </location>
</feature>
<accession>A0ABT1SGC3</accession>
<reference evidence="10 11" key="1">
    <citation type="submission" date="2022-06" db="EMBL/GenBank/DDBJ databases">
        <title>Isolation of gut microbiota from human fecal samples.</title>
        <authorList>
            <person name="Pamer E.G."/>
            <person name="Barat B."/>
            <person name="Waligurski E."/>
            <person name="Medina S."/>
            <person name="Paddock L."/>
            <person name="Mostad J."/>
        </authorList>
    </citation>
    <scope>NUCLEOTIDE SEQUENCE [LARGE SCALE GENOMIC DNA]</scope>
    <source>
        <strain evidence="10 11">DFI.7.95</strain>
    </source>
</reference>
<feature type="modified residue" description="4-aspartylphosphate" evidence="6">
    <location>
        <position position="53"/>
    </location>
</feature>
<dbReference type="Proteomes" id="UP001524478">
    <property type="component" value="Unassembled WGS sequence"/>
</dbReference>
<organism evidence="10 11">
    <name type="scientific">Tissierella carlieri</name>
    <dbReference type="NCBI Taxonomy" id="689904"/>
    <lineage>
        <taxon>Bacteria</taxon>
        <taxon>Bacillati</taxon>
        <taxon>Bacillota</taxon>
        <taxon>Tissierellia</taxon>
        <taxon>Tissierellales</taxon>
        <taxon>Tissierellaceae</taxon>
        <taxon>Tissierella</taxon>
    </lineage>
</organism>
<keyword evidence="1 6" id="KW-0597">Phosphoprotein</keyword>
<feature type="domain" description="Response regulatory" evidence="8">
    <location>
        <begin position="5"/>
        <end position="116"/>
    </location>
</feature>
<dbReference type="Pfam" id="PF00486">
    <property type="entry name" value="Trans_reg_C"/>
    <property type="match status" value="1"/>
</dbReference>
<dbReference type="InterPro" id="IPR001867">
    <property type="entry name" value="OmpR/PhoB-type_DNA-bd"/>
</dbReference>
<evidence type="ECO:0000256" key="3">
    <source>
        <dbReference type="ARBA" id="ARBA00023015"/>
    </source>
</evidence>
<sequence length="223" mass="26564">MQKSKILVLEDNKIIREGIKEYLEENNYIVEEVTTIEEFYNKFIDDIDMFLLDINLPDGNAFNIVPKIKKIKKPIIFLTVRDEEEDIINGLKIGGDDYITKPFKLSILKARIETVLRRYRNENSRFIYYDKMVLDIEGTALYIDGNEVELRPKEYLLLETFMKNIEKTLTRDFLMEITWDNYEEFVNDNTLSVTIKRLREKLEIYGKNIKTIRGLGYKLESYK</sequence>
<proteinExistence type="predicted"/>
<dbReference type="PANTHER" id="PTHR48111:SF1">
    <property type="entry name" value="TWO-COMPONENT RESPONSE REGULATOR ORR33"/>
    <property type="match status" value="1"/>
</dbReference>
<dbReference type="InterPro" id="IPR011006">
    <property type="entry name" value="CheY-like_superfamily"/>
</dbReference>
<dbReference type="PROSITE" id="PS50110">
    <property type="entry name" value="RESPONSE_REGULATORY"/>
    <property type="match status" value="1"/>
</dbReference>
<evidence type="ECO:0000313" key="11">
    <source>
        <dbReference type="Proteomes" id="UP001524478"/>
    </source>
</evidence>
<evidence type="ECO:0000256" key="2">
    <source>
        <dbReference type="ARBA" id="ARBA00023012"/>
    </source>
</evidence>
<evidence type="ECO:0000259" key="9">
    <source>
        <dbReference type="PROSITE" id="PS51755"/>
    </source>
</evidence>
<dbReference type="Gene3D" id="6.10.250.690">
    <property type="match status" value="1"/>
</dbReference>
<keyword evidence="4 7" id="KW-0238">DNA-binding</keyword>
<dbReference type="InterPro" id="IPR001789">
    <property type="entry name" value="Sig_transdc_resp-reg_receiver"/>
</dbReference>
<dbReference type="PROSITE" id="PS51755">
    <property type="entry name" value="OMPR_PHOB"/>
    <property type="match status" value="1"/>
</dbReference>
<evidence type="ECO:0000256" key="6">
    <source>
        <dbReference type="PROSITE-ProRule" id="PRU00169"/>
    </source>
</evidence>
<evidence type="ECO:0000256" key="4">
    <source>
        <dbReference type="ARBA" id="ARBA00023125"/>
    </source>
</evidence>
<dbReference type="PANTHER" id="PTHR48111">
    <property type="entry name" value="REGULATOR OF RPOS"/>
    <property type="match status" value="1"/>
</dbReference>
<evidence type="ECO:0000256" key="5">
    <source>
        <dbReference type="ARBA" id="ARBA00023163"/>
    </source>
</evidence>
<dbReference type="SUPFAM" id="SSF52172">
    <property type="entry name" value="CheY-like"/>
    <property type="match status" value="1"/>
</dbReference>
<comment type="caution">
    <text evidence="10">The sequence shown here is derived from an EMBL/GenBank/DDBJ whole genome shotgun (WGS) entry which is preliminary data.</text>
</comment>
<keyword evidence="5" id="KW-0804">Transcription</keyword>
<evidence type="ECO:0000256" key="7">
    <source>
        <dbReference type="PROSITE-ProRule" id="PRU01091"/>
    </source>
</evidence>
<protein>
    <submittedName>
        <fullName evidence="10">Response regulator transcription factor</fullName>
    </submittedName>
</protein>
<dbReference type="Pfam" id="PF00072">
    <property type="entry name" value="Response_reg"/>
    <property type="match status" value="1"/>
</dbReference>
<keyword evidence="2" id="KW-0902">Two-component regulatory system</keyword>
<keyword evidence="3" id="KW-0805">Transcription regulation</keyword>
<keyword evidence="11" id="KW-1185">Reference proteome</keyword>
<evidence type="ECO:0000313" key="10">
    <source>
        <dbReference type="EMBL" id="MCQ4925551.1"/>
    </source>
</evidence>
<dbReference type="RefSeq" id="WP_256312977.1">
    <property type="nucleotide sequence ID" value="NZ_JANGAC010000024.1"/>
</dbReference>
<dbReference type="Gene3D" id="3.40.50.2300">
    <property type="match status" value="1"/>
</dbReference>
<dbReference type="InterPro" id="IPR036388">
    <property type="entry name" value="WH-like_DNA-bd_sf"/>
</dbReference>
<dbReference type="InterPro" id="IPR039420">
    <property type="entry name" value="WalR-like"/>
</dbReference>
<dbReference type="EMBL" id="JANGAC010000024">
    <property type="protein sequence ID" value="MCQ4925551.1"/>
    <property type="molecule type" value="Genomic_DNA"/>
</dbReference>
<dbReference type="SMART" id="SM00448">
    <property type="entry name" value="REC"/>
    <property type="match status" value="1"/>
</dbReference>
<evidence type="ECO:0000259" key="8">
    <source>
        <dbReference type="PROSITE" id="PS50110"/>
    </source>
</evidence>